<dbReference type="Proteomes" id="UP000472355">
    <property type="component" value="Unassembled WGS sequence"/>
</dbReference>
<dbReference type="FunFam" id="3.20.20.70:FF:000018">
    <property type="entry name" value="Probable transaldolase"/>
    <property type="match status" value="1"/>
</dbReference>
<evidence type="ECO:0000256" key="3">
    <source>
        <dbReference type="ARBA" id="ARBA00022679"/>
    </source>
</evidence>
<protein>
    <submittedName>
        <fullName evidence="5">Fructose-6-phosphate aldolase</fullName>
    </submittedName>
</protein>
<dbReference type="EMBL" id="SWVK01000019">
    <property type="protein sequence ID" value="NFN36128.1"/>
    <property type="molecule type" value="Genomic_DNA"/>
</dbReference>
<dbReference type="SUPFAM" id="SSF51569">
    <property type="entry name" value="Aldolase"/>
    <property type="match status" value="1"/>
</dbReference>
<comment type="caution">
    <text evidence="5">The sequence shown here is derived from an EMBL/GenBank/DDBJ whole genome shotgun (WGS) entry which is preliminary data.</text>
</comment>
<evidence type="ECO:0000313" key="6">
    <source>
        <dbReference type="EMBL" id="NFF87176.1"/>
    </source>
</evidence>
<keyword evidence="3" id="KW-0808">Transferase</keyword>
<dbReference type="OrthoDB" id="9807051at2"/>
<name>A0A0C2SHM3_CLOBO</name>
<evidence type="ECO:0000313" key="9">
    <source>
        <dbReference type="Proteomes" id="UP000473681"/>
    </source>
</evidence>
<dbReference type="InterPro" id="IPR033919">
    <property type="entry name" value="TSA/FSA_arc/bac"/>
</dbReference>
<dbReference type="CDD" id="cd00956">
    <property type="entry name" value="Transaldolase_FSA"/>
    <property type="match status" value="1"/>
</dbReference>
<evidence type="ECO:0000313" key="7">
    <source>
        <dbReference type="EMBL" id="NFN36128.1"/>
    </source>
</evidence>
<evidence type="ECO:0000313" key="8">
    <source>
        <dbReference type="Proteomes" id="UP000472355"/>
    </source>
</evidence>
<dbReference type="PROSITE" id="PS01054">
    <property type="entry name" value="TRANSALDOLASE_1"/>
    <property type="match status" value="1"/>
</dbReference>
<reference evidence="9 10" key="2">
    <citation type="submission" date="2019-04" db="EMBL/GenBank/DDBJ databases">
        <title>Genome sequencing of Clostridium botulinum Groups I-IV and Clostridium butyricum.</title>
        <authorList>
            <person name="Brunt J."/>
            <person name="Van Vliet A.H.M."/>
            <person name="Stringer S.C."/>
            <person name="Carter A.T."/>
            <person name="Peck M.W."/>
        </authorList>
    </citation>
    <scope>NUCLEOTIDE SEQUENCE [LARGE SCALE GENOMIC DNA]</scope>
    <source>
        <strain evidence="6 10">1605</strain>
        <strain evidence="7 9">CB-K-33E</strain>
    </source>
</reference>
<organism evidence="5 8">
    <name type="scientific">Clostridium botulinum</name>
    <dbReference type="NCBI Taxonomy" id="1491"/>
    <lineage>
        <taxon>Bacteria</taxon>
        <taxon>Bacillati</taxon>
        <taxon>Bacillota</taxon>
        <taxon>Clostridia</taxon>
        <taxon>Eubacteriales</taxon>
        <taxon>Clostridiaceae</taxon>
        <taxon>Clostridium</taxon>
    </lineage>
</organism>
<reference evidence="5 8" key="1">
    <citation type="submission" date="2019-02" db="EMBL/GenBank/DDBJ databases">
        <title>Genome sequencing of Clostridium botulinum clinical isolates.</title>
        <authorList>
            <person name="Brunt J."/>
            <person name="Van Vliet A.H.M."/>
            <person name="Stringer S.C."/>
            <person name="Grant K.A."/>
            <person name="Carter A.C."/>
            <person name="Peck M.W."/>
        </authorList>
    </citation>
    <scope>NUCLEOTIDE SEQUENCE [LARGE SCALE GENOMIC DNA]</scope>
    <source>
        <strain evidence="5 8">H113700579</strain>
    </source>
</reference>
<dbReference type="InterPro" id="IPR004731">
    <property type="entry name" value="Transaldolase_3B/F6P_aldolase"/>
</dbReference>
<dbReference type="Pfam" id="PF00923">
    <property type="entry name" value="TAL_FSA"/>
    <property type="match status" value="1"/>
</dbReference>
<dbReference type="EMBL" id="SWOV01000008">
    <property type="protein sequence ID" value="NFF87176.1"/>
    <property type="molecule type" value="Genomic_DNA"/>
</dbReference>
<keyword evidence="4" id="KW-0704">Schiff base</keyword>
<comment type="subcellular location">
    <subcellularLocation>
        <location evidence="1">Cytoplasm</location>
    </subcellularLocation>
</comment>
<dbReference type="Gene3D" id="3.20.20.70">
    <property type="entry name" value="Aldolase class I"/>
    <property type="match status" value="1"/>
</dbReference>
<dbReference type="GO" id="GO:0005975">
    <property type="term" value="P:carbohydrate metabolic process"/>
    <property type="evidence" value="ECO:0007669"/>
    <property type="project" value="InterPro"/>
</dbReference>
<dbReference type="GO" id="GO:0016740">
    <property type="term" value="F:transferase activity"/>
    <property type="evidence" value="ECO:0007669"/>
    <property type="project" value="UniProtKB-KW"/>
</dbReference>
<dbReference type="PANTHER" id="PTHR10683:SF36">
    <property type="entry name" value="TRANSALDOLASE"/>
    <property type="match status" value="1"/>
</dbReference>
<dbReference type="EMBL" id="SGKU01000045">
    <property type="protein sequence ID" value="NFA43669.1"/>
    <property type="molecule type" value="Genomic_DNA"/>
</dbReference>
<proteinExistence type="predicted"/>
<dbReference type="NCBIfam" id="NF009299">
    <property type="entry name" value="PRK12656.1"/>
    <property type="match status" value="1"/>
</dbReference>
<dbReference type="AlphaFoldDB" id="A0A0C2SHM3"/>
<dbReference type="PANTHER" id="PTHR10683">
    <property type="entry name" value="TRANSALDOLASE"/>
    <property type="match status" value="1"/>
</dbReference>
<evidence type="ECO:0000256" key="2">
    <source>
        <dbReference type="ARBA" id="ARBA00022490"/>
    </source>
</evidence>
<dbReference type="Proteomes" id="UP000476820">
    <property type="component" value="Unassembled WGS sequence"/>
</dbReference>
<dbReference type="InterPro" id="IPR013785">
    <property type="entry name" value="Aldolase_TIM"/>
</dbReference>
<keyword evidence="2" id="KW-0963">Cytoplasm</keyword>
<dbReference type="NCBIfam" id="TIGR00875">
    <property type="entry name" value="fsa_talC_mipB"/>
    <property type="match status" value="1"/>
</dbReference>
<dbReference type="GO" id="GO:0016832">
    <property type="term" value="F:aldehyde-lyase activity"/>
    <property type="evidence" value="ECO:0007669"/>
    <property type="project" value="InterPro"/>
</dbReference>
<evidence type="ECO:0000313" key="10">
    <source>
        <dbReference type="Proteomes" id="UP000476820"/>
    </source>
</evidence>
<accession>A0A0C2SHM3</accession>
<dbReference type="InterPro" id="IPR001585">
    <property type="entry name" value="TAL/FSA"/>
</dbReference>
<evidence type="ECO:0000256" key="4">
    <source>
        <dbReference type="ARBA" id="ARBA00023270"/>
    </source>
</evidence>
<dbReference type="InterPro" id="IPR018225">
    <property type="entry name" value="Transaldolase_AS"/>
</dbReference>
<evidence type="ECO:0000256" key="1">
    <source>
        <dbReference type="ARBA" id="ARBA00004496"/>
    </source>
</evidence>
<dbReference type="PROSITE" id="PS00958">
    <property type="entry name" value="TRANSALDOLASE_2"/>
    <property type="match status" value="1"/>
</dbReference>
<dbReference type="GO" id="GO:0005737">
    <property type="term" value="C:cytoplasm"/>
    <property type="evidence" value="ECO:0007669"/>
    <property type="project" value="UniProtKB-SubCell"/>
</dbReference>
<dbReference type="Proteomes" id="UP000473681">
    <property type="component" value="Unassembled WGS sequence"/>
</dbReference>
<sequence>MIYILDTANLQEIKRAYEFYPMEGITTNPSIISKEKEDFIKILKNIREIIGNDSMLHAQVLSLKAEDMIEEAKYIARQVGGNIYIKIPVTPDGIKAIKILNKEGYKITATAIFTAQQALIAAKAGANFVAPYVNRIDNISGNGVEVVGEIIELLELNNLNTKVLAASFKNVQQVNEVALRGCQSVTVGIDIMDKLIEHPLTELSVKQFINDWKNAYNKITVL</sequence>
<dbReference type="RefSeq" id="WP_017825721.1">
    <property type="nucleotide sequence ID" value="NZ_JACBBU010000009.1"/>
</dbReference>
<gene>
    <name evidence="5" type="primary">fsa</name>
    <name evidence="5" type="ORF">EXM65_14135</name>
    <name evidence="6" type="ORF">FC774_04690</name>
    <name evidence="7" type="ORF">FDB51_13520</name>
</gene>
<evidence type="ECO:0000313" key="5">
    <source>
        <dbReference type="EMBL" id="NFA43669.1"/>
    </source>
</evidence>